<name>A0A0S7B5G9_9CHLR</name>
<dbReference type="AlphaFoldDB" id="A0A0S7B5G9"/>
<proteinExistence type="predicted"/>
<sequence length="130" mass="13934">MKLMHETFFEKLADKLHTDSGVRRAYGEPIEFEGRKIIPVANITFSYGFGEGGAGEGEKPAEGEAKSDAEKAAQAGGYGYGGTTKSEPLGVIEITPDGSTFLPIRPRRELAKGLALGLVLGLILARLLRR</sequence>
<dbReference type="STRING" id="360412.LARV_00134"/>
<dbReference type="EMBL" id="DF967972">
    <property type="protein sequence ID" value="GAP12399.1"/>
    <property type="molecule type" value="Genomic_DNA"/>
</dbReference>
<dbReference type="InterPro" id="IPR014229">
    <property type="entry name" value="Spore_YtfJ"/>
</dbReference>
<reference evidence="2" key="1">
    <citation type="submission" date="2015-07" db="EMBL/GenBank/DDBJ databases">
        <title>Draft Genome Sequences of Anaerolinea thermolimosa IMO-1, Bellilinea caldifistulae GOMI-1, Leptolinea tardivitalis YMTK-2, Levilinea saccharolytica KIBI-1,Longilinea arvoryzae KOME-1, Previously Described as Members of the Anaerolineaceae (Chloroflexi).</title>
        <authorList>
            <person name="Sekiguchi Y."/>
            <person name="Ohashi A."/>
            <person name="Matsuura N."/>
            <person name="Tourlousse M.D."/>
        </authorList>
    </citation>
    <scope>NUCLEOTIDE SEQUENCE [LARGE SCALE GENOMIC DNA]</scope>
    <source>
        <strain evidence="2">KOME-1</strain>
    </source>
</reference>
<accession>A0A0S7B5G9</accession>
<protein>
    <submittedName>
        <fullName evidence="2">Uncharacterized conserved protein</fullName>
    </submittedName>
</protein>
<organism evidence="2">
    <name type="scientific">Longilinea arvoryzae</name>
    <dbReference type="NCBI Taxonomy" id="360412"/>
    <lineage>
        <taxon>Bacteria</taxon>
        <taxon>Bacillati</taxon>
        <taxon>Chloroflexota</taxon>
        <taxon>Anaerolineae</taxon>
        <taxon>Anaerolineales</taxon>
        <taxon>Anaerolineaceae</taxon>
        <taxon>Longilinea</taxon>
    </lineage>
</organism>
<dbReference type="Pfam" id="PF09579">
    <property type="entry name" value="Spore_YtfJ"/>
    <property type="match status" value="1"/>
</dbReference>
<gene>
    <name evidence="2" type="ORF">LARV_00134</name>
</gene>
<feature type="region of interest" description="Disordered" evidence="1">
    <location>
        <begin position="54"/>
        <end position="84"/>
    </location>
</feature>
<evidence type="ECO:0000313" key="3">
    <source>
        <dbReference type="Proteomes" id="UP000055060"/>
    </source>
</evidence>
<dbReference type="Proteomes" id="UP000055060">
    <property type="component" value="Unassembled WGS sequence"/>
</dbReference>
<dbReference type="RefSeq" id="WP_083522219.1">
    <property type="nucleotide sequence ID" value="NZ_DF967972.1"/>
</dbReference>
<evidence type="ECO:0000313" key="2">
    <source>
        <dbReference type="EMBL" id="GAP12399.1"/>
    </source>
</evidence>
<feature type="compositionally biased region" description="Basic and acidic residues" evidence="1">
    <location>
        <begin position="56"/>
        <end position="71"/>
    </location>
</feature>
<evidence type="ECO:0000256" key="1">
    <source>
        <dbReference type="SAM" id="MobiDB-lite"/>
    </source>
</evidence>
<keyword evidence="3" id="KW-1185">Reference proteome</keyword>
<dbReference type="OrthoDB" id="4965215at2"/>